<gene>
    <name evidence="3" type="ORF">PZE19_31060</name>
</gene>
<accession>A0ABT6FL28</accession>
<keyword evidence="1" id="KW-0732">Signal</keyword>
<feature type="domain" description="Ice-binding protein C-terminal" evidence="2">
    <location>
        <begin position="232"/>
        <end position="256"/>
    </location>
</feature>
<evidence type="ECO:0000313" key="4">
    <source>
        <dbReference type="Proteomes" id="UP001216907"/>
    </source>
</evidence>
<feature type="signal peptide" evidence="1">
    <location>
        <begin position="1"/>
        <end position="24"/>
    </location>
</feature>
<dbReference type="Pfam" id="PF07589">
    <property type="entry name" value="PEP-CTERM"/>
    <property type="match status" value="1"/>
</dbReference>
<feature type="chain" id="PRO_5047098706" evidence="1">
    <location>
        <begin position="25"/>
        <end position="258"/>
    </location>
</feature>
<comment type="caution">
    <text evidence="3">The sequence shown here is derived from an EMBL/GenBank/DDBJ whole genome shotgun (WGS) entry which is preliminary data.</text>
</comment>
<dbReference type="InterPro" id="IPR013424">
    <property type="entry name" value="Ice-binding_C"/>
</dbReference>
<dbReference type="Proteomes" id="UP001216907">
    <property type="component" value="Unassembled WGS sequence"/>
</dbReference>
<evidence type="ECO:0000313" key="3">
    <source>
        <dbReference type="EMBL" id="MDG3008229.1"/>
    </source>
</evidence>
<proteinExistence type="predicted"/>
<evidence type="ECO:0000259" key="2">
    <source>
        <dbReference type="Pfam" id="PF07589"/>
    </source>
</evidence>
<reference evidence="3 4" key="1">
    <citation type="submission" date="2023-03" db="EMBL/GenBank/DDBJ databases">
        <title>Paludisphaera mucosa sp. nov. a novel planctomycete from northern fen.</title>
        <authorList>
            <person name="Ivanova A."/>
        </authorList>
    </citation>
    <scope>NUCLEOTIDE SEQUENCE [LARGE SCALE GENOMIC DNA]</scope>
    <source>
        <strain evidence="3 4">Pla2</strain>
    </source>
</reference>
<evidence type="ECO:0000256" key="1">
    <source>
        <dbReference type="SAM" id="SignalP"/>
    </source>
</evidence>
<sequence length="258" mass="26147">MSRRMLRFVFFCGIAARLAVPAHAGFMSGKIIVDATGVAGMEESIRVKSTVVAPPRGSSTEQVKFTPAAADVANAAAKAAFIAAQINAQSVNQTAAAVAGVVTVTPVAGRELDKISFNPGKSGEVLRINPEQLSAGLGLNYDLELTGVATLGFAGTATLSIGGPGGGDFSTLTSGLTASQILLDLETQINTTTSLGAMIIGNSLILTNVTTSNDIAALVTDSGFSYSYGVTAVPEPSTLAMGATAALAGLAALRRRRV</sequence>
<protein>
    <submittedName>
        <fullName evidence="3">PEP-CTERM sorting domain-containing protein</fullName>
    </submittedName>
</protein>
<dbReference type="EMBL" id="JARRAG010000004">
    <property type="protein sequence ID" value="MDG3008229.1"/>
    <property type="molecule type" value="Genomic_DNA"/>
</dbReference>
<name>A0ABT6FL28_9BACT</name>
<dbReference type="RefSeq" id="WP_277864556.1">
    <property type="nucleotide sequence ID" value="NZ_JARRAG010000004.1"/>
</dbReference>
<dbReference type="NCBIfam" id="TIGR02595">
    <property type="entry name" value="PEP_CTERM"/>
    <property type="match status" value="1"/>
</dbReference>
<organism evidence="3 4">
    <name type="scientific">Paludisphaera mucosa</name>
    <dbReference type="NCBI Taxonomy" id="3030827"/>
    <lineage>
        <taxon>Bacteria</taxon>
        <taxon>Pseudomonadati</taxon>
        <taxon>Planctomycetota</taxon>
        <taxon>Planctomycetia</taxon>
        <taxon>Isosphaerales</taxon>
        <taxon>Isosphaeraceae</taxon>
        <taxon>Paludisphaera</taxon>
    </lineage>
</organism>
<keyword evidence="4" id="KW-1185">Reference proteome</keyword>